<reference evidence="1 2" key="1">
    <citation type="submission" date="2021-12" db="EMBL/GenBank/DDBJ databases">
        <title>Discovery of the Pendulisporaceae a myxobacterial family with distinct sporulation behavior and unique specialized metabolism.</title>
        <authorList>
            <person name="Garcia R."/>
            <person name="Popoff A."/>
            <person name="Bader C.D."/>
            <person name="Loehr J."/>
            <person name="Walesch S."/>
            <person name="Walt C."/>
            <person name="Boldt J."/>
            <person name="Bunk B."/>
            <person name="Haeckl F.J.F.P.J."/>
            <person name="Gunesch A.P."/>
            <person name="Birkelbach J."/>
            <person name="Nuebel U."/>
            <person name="Pietschmann T."/>
            <person name="Bach T."/>
            <person name="Mueller R."/>
        </authorList>
    </citation>
    <scope>NUCLEOTIDE SEQUENCE [LARGE SCALE GENOMIC DNA]</scope>
    <source>
        <strain evidence="1 2">MSr12523</strain>
    </source>
</reference>
<dbReference type="Proteomes" id="UP001379533">
    <property type="component" value="Chromosome"/>
</dbReference>
<sequence length="505" mass="52396">MNVVIAGFSPNDRVPGAYGEVLYGQGAISVGSIPLLLLLVGQMTDDGTARTNRDVKTVFSAQQARQYFGGGSQLARMCLAALSVSGVNIRAIAVAQPDGAVPAAAKITIGGTWDTNWNFEYRVGGETYAGIISSTDTPATAAARIASVFNSEADCPVIAAPANGVVTLTCKCKGAIGNRFILMDASVLAPGATSVVAGGVAASGGGVFFGGGVGAEDVTQVLSTIEPMAFDRIAIGQGDATNLRRWRAQINSQADVLVGILQHAVCATNDTFATAVSLAQTTLNAERFQVCWQYLGETHPSELAANMAALRTQKEQVDPAAAYDGAILAGVAPHSQPGDIPSHMTQVAALNSGVTPISTTGDGYAVVVRAITSHSLRGSIPDYSILDTSDAVVPDYVLKDLKLTWVTKVAPANPRIGPDPAPNERNPPSGVLTPNVWNSIVYGRLKGFEAGKDLPAPILMRVDDNLPVSSFDAQALRIMTSLRMISAANNHQIGISVRPSSLAAA</sequence>
<evidence type="ECO:0000313" key="1">
    <source>
        <dbReference type="EMBL" id="WXA99069.1"/>
    </source>
</evidence>
<organism evidence="1 2">
    <name type="scientific">Pendulispora brunnea</name>
    <dbReference type="NCBI Taxonomy" id="2905690"/>
    <lineage>
        <taxon>Bacteria</taxon>
        <taxon>Pseudomonadati</taxon>
        <taxon>Myxococcota</taxon>
        <taxon>Myxococcia</taxon>
        <taxon>Myxococcales</taxon>
        <taxon>Sorangiineae</taxon>
        <taxon>Pendulisporaceae</taxon>
        <taxon>Pendulispora</taxon>
    </lineage>
</organism>
<dbReference type="RefSeq" id="WP_394849699.1">
    <property type="nucleotide sequence ID" value="NZ_CP089982.1"/>
</dbReference>
<accession>A0ABZ2KPY0</accession>
<keyword evidence="2" id="KW-1185">Reference proteome</keyword>
<protein>
    <submittedName>
        <fullName evidence="1">Uncharacterized protein</fullName>
    </submittedName>
</protein>
<evidence type="ECO:0000313" key="2">
    <source>
        <dbReference type="Proteomes" id="UP001379533"/>
    </source>
</evidence>
<dbReference type="EMBL" id="CP089982">
    <property type="protein sequence ID" value="WXA99069.1"/>
    <property type="molecule type" value="Genomic_DNA"/>
</dbReference>
<name>A0ABZ2KPY0_9BACT</name>
<gene>
    <name evidence="1" type="ORF">LZC95_19880</name>
</gene>
<proteinExistence type="predicted"/>